<organism evidence="5 6">
    <name type="scientific">Chrysophaeum taylorii</name>
    <dbReference type="NCBI Taxonomy" id="2483200"/>
    <lineage>
        <taxon>Eukaryota</taxon>
        <taxon>Sar</taxon>
        <taxon>Stramenopiles</taxon>
        <taxon>Ochrophyta</taxon>
        <taxon>Pelagophyceae</taxon>
        <taxon>Pelagomonadales</taxon>
        <taxon>Pelagomonadaceae</taxon>
        <taxon>Chrysophaeum</taxon>
    </lineage>
</organism>
<name>A0AAD7XHA1_9STRA</name>
<dbReference type="InterPro" id="IPR050052">
    <property type="entry name" value="ATP-dep_Clp_protease_ClpX"/>
</dbReference>
<evidence type="ECO:0000256" key="2">
    <source>
        <dbReference type="ARBA" id="ARBA00022840"/>
    </source>
</evidence>
<evidence type="ECO:0000313" key="5">
    <source>
        <dbReference type="EMBL" id="KAJ8598154.1"/>
    </source>
</evidence>
<proteinExistence type="predicted"/>
<dbReference type="InterPro" id="IPR003593">
    <property type="entry name" value="AAA+_ATPase"/>
</dbReference>
<dbReference type="InterPro" id="IPR003959">
    <property type="entry name" value="ATPase_AAA_core"/>
</dbReference>
<dbReference type="SMART" id="SM01086">
    <property type="entry name" value="ClpB_D2-small"/>
    <property type="match status" value="1"/>
</dbReference>
<evidence type="ECO:0000256" key="1">
    <source>
        <dbReference type="ARBA" id="ARBA00022741"/>
    </source>
</evidence>
<keyword evidence="2" id="KW-0067">ATP-binding</keyword>
<dbReference type="SMART" id="SM00382">
    <property type="entry name" value="AAA"/>
    <property type="match status" value="1"/>
</dbReference>
<reference evidence="5" key="1">
    <citation type="submission" date="2023-01" db="EMBL/GenBank/DDBJ databases">
        <title>Metagenome sequencing of chrysophaentin producing Chrysophaeum taylorii.</title>
        <authorList>
            <person name="Davison J."/>
            <person name="Bewley C."/>
        </authorList>
    </citation>
    <scope>NUCLEOTIDE SEQUENCE</scope>
    <source>
        <strain evidence="5">NIES-1699</strain>
    </source>
</reference>
<dbReference type="Gene3D" id="1.10.8.60">
    <property type="match status" value="1"/>
</dbReference>
<dbReference type="Gene3D" id="3.40.50.300">
    <property type="entry name" value="P-loop containing nucleotide triphosphate hydrolases"/>
    <property type="match status" value="1"/>
</dbReference>
<gene>
    <name evidence="5" type="ORF">CTAYLR_007366</name>
</gene>
<dbReference type="Proteomes" id="UP001230188">
    <property type="component" value="Unassembled WGS sequence"/>
</dbReference>
<dbReference type="Pfam" id="PF07724">
    <property type="entry name" value="AAA_2"/>
    <property type="match status" value="1"/>
</dbReference>
<dbReference type="InterPro" id="IPR027417">
    <property type="entry name" value="P-loop_NTPase"/>
</dbReference>
<dbReference type="PANTHER" id="PTHR48102">
    <property type="entry name" value="ATP-DEPENDENT CLP PROTEASE ATP-BINDING SUBUNIT CLPX-LIKE, MITOCHONDRIAL-RELATED"/>
    <property type="match status" value="1"/>
</dbReference>
<evidence type="ECO:0000313" key="6">
    <source>
        <dbReference type="Proteomes" id="UP001230188"/>
    </source>
</evidence>
<evidence type="ECO:0000259" key="4">
    <source>
        <dbReference type="SMART" id="SM01086"/>
    </source>
</evidence>
<dbReference type="SUPFAM" id="SSF52540">
    <property type="entry name" value="P-loop containing nucleoside triphosphate hydrolases"/>
    <property type="match status" value="1"/>
</dbReference>
<keyword evidence="1" id="KW-0547">Nucleotide-binding</keyword>
<dbReference type="GO" id="GO:0051603">
    <property type="term" value="P:proteolysis involved in protein catabolic process"/>
    <property type="evidence" value="ECO:0007669"/>
    <property type="project" value="TreeGrafter"/>
</dbReference>
<dbReference type="GO" id="GO:0005524">
    <property type="term" value="F:ATP binding"/>
    <property type="evidence" value="ECO:0007669"/>
    <property type="project" value="UniProtKB-KW"/>
</dbReference>
<feature type="domain" description="Clp ATPase C-terminal" evidence="4">
    <location>
        <begin position="345"/>
        <end position="431"/>
    </location>
</feature>
<sequence length="454" mass="50085">MSGGRLVVVVVKKRWFSATKPQQPPVLWPRPESPEWLALSRRPPDKEVPVDVAMGYDKATTLHRKKPFVEEAVAQDARREDSSSRSSLILRRSTVFEGPKKATTEGAKRLAAFRMTPREIKAALDQRVIGQTEAKKAISVSISEHYHHARQCLEDPSRLAKHFHKPNMMLWGPSGSGKSHLIRAAADLACAPLVKCDATQYSATGYVGRDVGEVVSQLVDAADGDLDAARFGLVYIDEVDKICDKKGLSGLSTPGVNTRDVQCSLLKLLEDFELPVAQLRASPPLSTARRDAKATFSTKHVLFVFAGAFEDANHREALDASDFVDLGLLREFVGRVPVRVRLRELSVDDLRQILATPSDVSPLSRYVEAFAAHGIRFTYDDDALALIATKAHAQRLGARALLTEVEATLRDFSYHLPSCDLRDFHLDAPTVHDPRTALRSLLSVGDDVDIDTLL</sequence>
<evidence type="ECO:0008006" key="7">
    <source>
        <dbReference type="Google" id="ProtNLM"/>
    </source>
</evidence>
<evidence type="ECO:0000259" key="3">
    <source>
        <dbReference type="SMART" id="SM00382"/>
    </source>
</evidence>
<dbReference type="EMBL" id="JAQMWT010000685">
    <property type="protein sequence ID" value="KAJ8598154.1"/>
    <property type="molecule type" value="Genomic_DNA"/>
</dbReference>
<dbReference type="PANTHER" id="PTHR48102:SF7">
    <property type="entry name" value="ATP-DEPENDENT CLP PROTEASE ATP-BINDING SUBUNIT CLPX-LIKE, MITOCHONDRIAL"/>
    <property type="match status" value="1"/>
</dbReference>
<feature type="domain" description="AAA+ ATPase" evidence="3">
    <location>
        <begin position="164"/>
        <end position="342"/>
    </location>
</feature>
<keyword evidence="6" id="KW-1185">Reference proteome</keyword>
<dbReference type="InterPro" id="IPR019489">
    <property type="entry name" value="Clp_ATPase_C"/>
</dbReference>
<protein>
    <recommendedName>
        <fullName evidence="7">AAA+ ATPase domain-containing protein</fullName>
    </recommendedName>
</protein>
<accession>A0AAD7XHA1</accession>
<dbReference type="GO" id="GO:0016887">
    <property type="term" value="F:ATP hydrolysis activity"/>
    <property type="evidence" value="ECO:0007669"/>
    <property type="project" value="InterPro"/>
</dbReference>
<comment type="caution">
    <text evidence="5">The sequence shown here is derived from an EMBL/GenBank/DDBJ whole genome shotgun (WGS) entry which is preliminary data.</text>
</comment>
<dbReference type="AlphaFoldDB" id="A0AAD7XHA1"/>